<dbReference type="GO" id="GO:0005789">
    <property type="term" value="C:endoplasmic reticulum membrane"/>
    <property type="evidence" value="ECO:0007669"/>
    <property type="project" value="UniProtKB-SubCell"/>
</dbReference>
<evidence type="ECO:0000256" key="10">
    <source>
        <dbReference type="ARBA" id="ARBA00023136"/>
    </source>
</evidence>
<keyword evidence="10" id="KW-0472">Membrane</keyword>
<evidence type="ECO:0000256" key="6">
    <source>
        <dbReference type="ARBA" id="ARBA00022955"/>
    </source>
</evidence>
<evidence type="ECO:0000256" key="9">
    <source>
        <dbReference type="ARBA" id="ARBA00023098"/>
    </source>
</evidence>
<keyword evidence="5" id="KW-0256">Endoplasmic reticulum</keyword>
<reference evidence="13 14" key="1">
    <citation type="journal article" date="2015" name="Environ. Microbiol.">
        <title>Metagenome sequence of Elaphomyces granulatus from sporocarp tissue reveals Ascomycota ectomycorrhizal fingerprints of genome expansion and a Proteobacteria-rich microbiome.</title>
        <authorList>
            <person name="Quandt C.A."/>
            <person name="Kohler A."/>
            <person name="Hesse C.N."/>
            <person name="Sharpton T.J."/>
            <person name="Martin F."/>
            <person name="Spatafora J.W."/>
        </authorList>
    </citation>
    <scope>NUCLEOTIDE SEQUENCE [LARGE SCALE GENOMIC DNA]</scope>
    <source>
        <strain evidence="13 14">OSC145934</strain>
    </source>
</reference>
<organism evidence="13 14">
    <name type="scientific">Elaphomyces granulatus</name>
    <dbReference type="NCBI Taxonomy" id="519963"/>
    <lineage>
        <taxon>Eukaryota</taxon>
        <taxon>Fungi</taxon>
        <taxon>Dikarya</taxon>
        <taxon>Ascomycota</taxon>
        <taxon>Pezizomycotina</taxon>
        <taxon>Eurotiomycetes</taxon>
        <taxon>Eurotiomycetidae</taxon>
        <taxon>Eurotiales</taxon>
        <taxon>Elaphomycetaceae</taxon>
        <taxon>Elaphomyces</taxon>
    </lineage>
</organism>
<keyword evidence="6" id="KW-0752">Steroid biosynthesis</keyword>
<dbReference type="PANTHER" id="PTHR15451:SF19">
    <property type="entry name" value="ERGOSTEROL BIOSYNTHETIC PROTEIN 28 HOMOLOG"/>
    <property type="match status" value="1"/>
</dbReference>
<evidence type="ECO:0000256" key="1">
    <source>
        <dbReference type="ARBA" id="ARBA00004477"/>
    </source>
</evidence>
<comment type="subcellular location">
    <subcellularLocation>
        <location evidence="1">Endoplasmic reticulum membrane</location>
        <topology evidence="1">Multi-pass membrane protein</topology>
    </subcellularLocation>
</comment>
<dbReference type="Proteomes" id="UP000243515">
    <property type="component" value="Unassembled WGS sequence"/>
</dbReference>
<evidence type="ECO:0000313" key="13">
    <source>
        <dbReference type="EMBL" id="OXV06453.1"/>
    </source>
</evidence>
<evidence type="ECO:0000256" key="12">
    <source>
        <dbReference type="ARBA" id="ARBA00023221"/>
    </source>
</evidence>
<evidence type="ECO:0000256" key="2">
    <source>
        <dbReference type="ARBA" id="ARBA00005377"/>
    </source>
</evidence>
<keyword evidence="11" id="KW-1207">Sterol metabolism</keyword>
<dbReference type="AlphaFoldDB" id="A0A232LQK9"/>
<dbReference type="EMBL" id="NPHW01005733">
    <property type="protein sequence ID" value="OXV06453.1"/>
    <property type="molecule type" value="Genomic_DNA"/>
</dbReference>
<dbReference type="PANTHER" id="PTHR15451">
    <property type="entry name" value="ERGOSTEROL BIOSYNTHETIC PROTEIN 28-RELATED"/>
    <property type="match status" value="1"/>
</dbReference>
<gene>
    <name evidence="13" type="ORF">Egran_05778</name>
</gene>
<evidence type="ECO:0000256" key="8">
    <source>
        <dbReference type="ARBA" id="ARBA00023011"/>
    </source>
</evidence>
<evidence type="ECO:0000256" key="11">
    <source>
        <dbReference type="ARBA" id="ARBA00023166"/>
    </source>
</evidence>
<evidence type="ECO:0000256" key="7">
    <source>
        <dbReference type="ARBA" id="ARBA00022989"/>
    </source>
</evidence>
<evidence type="ECO:0000256" key="3">
    <source>
        <dbReference type="ARBA" id="ARBA00022516"/>
    </source>
</evidence>
<evidence type="ECO:0008006" key="15">
    <source>
        <dbReference type="Google" id="ProtNLM"/>
    </source>
</evidence>
<dbReference type="Pfam" id="PF03694">
    <property type="entry name" value="Erg28"/>
    <property type="match status" value="1"/>
</dbReference>
<name>A0A232LQK9_9EURO</name>
<evidence type="ECO:0000256" key="5">
    <source>
        <dbReference type="ARBA" id="ARBA00022824"/>
    </source>
</evidence>
<comment type="similarity">
    <text evidence="2">Belongs to the ERG28 family.</text>
</comment>
<keyword evidence="14" id="KW-1185">Reference proteome</keyword>
<accession>A0A232LQK9</accession>
<dbReference type="OrthoDB" id="418412at2759"/>
<keyword evidence="9" id="KW-0443">Lipid metabolism</keyword>
<keyword evidence="4" id="KW-0812">Transmembrane</keyword>
<proteinExistence type="inferred from homology"/>
<evidence type="ECO:0000313" key="14">
    <source>
        <dbReference type="Proteomes" id="UP000243515"/>
    </source>
</evidence>
<dbReference type="GO" id="GO:0030674">
    <property type="term" value="F:protein-macromolecule adaptor activity"/>
    <property type="evidence" value="ECO:0007669"/>
    <property type="project" value="TreeGrafter"/>
</dbReference>
<sequence>MTMSFSESLIPNEGPLPKWLFLVSFISCLNSIQSYASLDYAKQLYAGSPQTNGISPVNNLSARTFGTWTFLSSVVRIYAAYNISSPIAYDLAIWTYGIALTHFVTEWLIYGSAQLRGRFVFPLIVASSTAAWMLVQRAEYVVL</sequence>
<keyword evidence="8" id="KW-0756">Sterol biosynthesis</keyword>
<keyword evidence="12" id="KW-0753">Steroid metabolism</keyword>
<protein>
    <recommendedName>
        <fullName evidence="15">Ergosterol biosynthesis protein</fullName>
    </recommendedName>
</protein>
<dbReference type="InterPro" id="IPR005352">
    <property type="entry name" value="Erg28"/>
</dbReference>
<dbReference type="GO" id="GO:0016126">
    <property type="term" value="P:sterol biosynthetic process"/>
    <property type="evidence" value="ECO:0007669"/>
    <property type="project" value="UniProtKB-KW"/>
</dbReference>
<evidence type="ECO:0000256" key="4">
    <source>
        <dbReference type="ARBA" id="ARBA00022692"/>
    </source>
</evidence>
<keyword evidence="7" id="KW-1133">Transmembrane helix</keyword>
<keyword evidence="3" id="KW-0444">Lipid biosynthesis</keyword>
<comment type="caution">
    <text evidence="13">The sequence shown here is derived from an EMBL/GenBank/DDBJ whole genome shotgun (WGS) entry which is preliminary data.</text>
</comment>